<name>A0A1I8F1P4_9PLAT</name>
<dbReference type="InterPro" id="IPR050763">
    <property type="entry name" value="ABC_transporter_ATP-binding"/>
</dbReference>
<evidence type="ECO:0000256" key="1">
    <source>
        <dbReference type="ARBA" id="ARBA00005417"/>
    </source>
</evidence>
<feature type="transmembrane region" description="Helical" evidence="6">
    <location>
        <begin position="83"/>
        <end position="103"/>
    </location>
</feature>
<evidence type="ECO:0000256" key="3">
    <source>
        <dbReference type="ARBA" id="ARBA00022741"/>
    </source>
</evidence>
<comment type="similarity">
    <text evidence="1">Belongs to the ABC transporter superfamily.</text>
</comment>
<dbReference type="PANTHER" id="PTHR42711">
    <property type="entry name" value="ABC TRANSPORTER ATP-BINDING PROTEIN"/>
    <property type="match status" value="1"/>
</dbReference>
<proteinExistence type="inferred from homology"/>
<dbReference type="Pfam" id="PF00005">
    <property type="entry name" value="ABC_tran"/>
    <property type="match status" value="1"/>
</dbReference>
<dbReference type="InterPro" id="IPR027417">
    <property type="entry name" value="P-loop_NTPase"/>
</dbReference>
<evidence type="ECO:0000256" key="6">
    <source>
        <dbReference type="SAM" id="Phobius"/>
    </source>
</evidence>
<evidence type="ECO:0000313" key="8">
    <source>
        <dbReference type="Proteomes" id="UP000095280"/>
    </source>
</evidence>
<reference evidence="9" key="1">
    <citation type="submission" date="2016-11" db="UniProtKB">
        <authorList>
            <consortium name="WormBaseParasite"/>
        </authorList>
    </citation>
    <scope>IDENTIFICATION</scope>
</reference>
<dbReference type="GO" id="GO:0005524">
    <property type="term" value="F:ATP binding"/>
    <property type="evidence" value="ECO:0007669"/>
    <property type="project" value="UniProtKB-KW"/>
</dbReference>
<dbReference type="AlphaFoldDB" id="A0A1I8F1P4"/>
<keyword evidence="3" id="KW-0547">Nucleotide-binding</keyword>
<evidence type="ECO:0000256" key="4">
    <source>
        <dbReference type="ARBA" id="ARBA00022840"/>
    </source>
</evidence>
<dbReference type="GO" id="GO:0016887">
    <property type="term" value="F:ATP hydrolysis activity"/>
    <property type="evidence" value="ECO:0007669"/>
    <property type="project" value="InterPro"/>
</dbReference>
<accession>A0A1I8F1P4</accession>
<organism evidence="8 9">
    <name type="scientific">Macrostomum lignano</name>
    <dbReference type="NCBI Taxonomy" id="282301"/>
    <lineage>
        <taxon>Eukaryota</taxon>
        <taxon>Metazoa</taxon>
        <taxon>Spiralia</taxon>
        <taxon>Lophotrochozoa</taxon>
        <taxon>Platyhelminthes</taxon>
        <taxon>Rhabditophora</taxon>
        <taxon>Macrostomorpha</taxon>
        <taxon>Macrostomida</taxon>
        <taxon>Macrostomidae</taxon>
        <taxon>Macrostomum</taxon>
    </lineage>
</organism>
<feature type="transmembrane region" description="Helical" evidence="6">
    <location>
        <begin position="49"/>
        <end position="71"/>
    </location>
</feature>
<keyword evidence="6" id="KW-0472">Membrane</keyword>
<dbReference type="Proteomes" id="UP000095280">
    <property type="component" value="Unplaced"/>
</dbReference>
<dbReference type="WBParaSite" id="maker-unitig_12723-snap-gene-0.3-mRNA-1">
    <property type="protein sequence ID" value="maker-unitig_12723-snap-gene-0.3-mRNA-1"/>
    <property type="gene ID" value="maker-unitig_12723-snap-gene-0.3"/>
</dbReference>
<dbReference type="Gene3D" id="3.40.50.300">
    <property type="entry name" value="P-loop containing nucleotide triphosphate hydrolases"/>
    <property type="match status" value="1"/>
</dbReference>
<sequence length="820" mass="88582">MSEAAAPTGLKTAAQRATIGMMFYLLSSTISCIRILKTGGFLQQLFRNGLSYPPIGFLIYNAVSIVCIAAFSNRKFLESNWTVMLHLFPILFSAEFISGKFSLDERTSLDWKRHSRAKESANVQQRLLFRENEVARVEAAVMHDLPRPDHGSHRHNGAGKSTLIKILTGEELPDEGTAHIGGCLVTNSLAPSVAPEVGSAPVRSSTPSATRSLAASDTSQLERARGMLRDSVSENKEDVLSCDLSGGQKGSTILTLLATTGRLFLDEPRADWTRCRAAAVEEKSARSIILCTQFMDEADILADRKIFLCGGKIVCAGSSMFSEASVRLQLHAECVAEVQVRRGVVAGKLKQVRLKRAGETELQLEVSALNSDVLTEAVQVSGDQQQNFGFTEAATACVFDLNQTDIAGGSDICRALALGDAQKKKPIVLVKPKSQSLNDFMAQSSTTEALRAGMKRNNWLDSKSMIPCVIYYASSWLLNATGSNRSISIAPNVLAVEYVVYKAQYYKKKDASALPGLDSDIEKGAKKEAERVLAAPRAPRNVLESTLCESALRRRWPAIFGLLGANGAGSRTSMSVIVARRSRRREVCGVHVQDGAWLSVGKEPQSAPSATARSTKPLFNCNHLWPSTSLLRDIRAWTRPRRSDRRPADAEPRPVAGTAAQAGRPAVAQQRRPCSPSLCWATRPLMLIDEACDGVDPREQSASSGGAIRRMVAASERSSCHDSRGMRRMICGGHRAAAKESHARSCCLAPETESVSQTEELVHQKKAVSEQFKRSRQSGRKDLGWAWFMQFCGAQVGGGGAAVGCAEVAGGSPGPAGVTS</sequence>
<dbReference type="PANTHER" id="PTHR42711:SF5">
    <property type="entry name" value="ABC TRANSPORTER ATP-BINDING PROTEIN NATA"/>
    <property type="match status" value="1"/>
</dbReference>
<evidence type="ECO:0000256" key="2">
    <source>
        <dbReference type="ARBA" id="ARBA00022448"/>
    </source>
</evidence>
<feature type="domain" description="ABC transporter" evidence="7">
    <location>
        <begin position="155"/>
        <end position="268"/>
    </location>
</feature>
<dbReference type="SUPFAM" id="SSF52540">
    <property type="entry name" value="P-loop containing nucleoside triphosphate hydrolases"/>
    <property type="match status" value="1"/>
</dbReference>
<evidence type="ECO:0000313" key="9">
    <source>
        <dbReference type="WBParaSite" id="maker-unitig_12723-snap-gene-0.3-mRNA-1"/>
    </source>
</evidence>
<dbReference type="InterPro" id="IPR003439">
    <property type="entry name" value="ABC_transporter-like_ATP-bd"/>
</dbReference>
<keyword evidence="6" id="KW-1133">Transmembrane helix</keyword>
<feature type="compositionally biased region" description="Polar residues" evidence="5">
    <location>
        <begin position="202"/>
        <end position="218"/>
    </location>
</feature>
<feature type="region of interest" description="Disordered" evidence="5">
    <location>
        <begin position="640"/>
        <end position="668"/>
    </location>
</feature>
<evidence type="ECO:0000256" key="5">
    <source>
        <dbReference type="SAM" id="MobiDB-lite"/>
    </source>
</evidence>
<feature type="transmembrane region" description="Helical" evidence="6">
    <location>
        <begin position="17"/>
        <end position="37"/>
    </location>
</feature>
<protein>
    <submittedName>
        <fullName evidence="9">ABC transporter domain-containing protein</fullName>
    </submittedName>
</protein>
<evidence type="ECO:0000259" key="7">
    <source>
        <dbReference type="Pfam" id="PF00005"/>
    </source>
</evidence>
<feature type="region of interest" description="Disordered" evidence="5">
    <location>
        <begin position="196"/>
        <end position="218"/>
    </location>
</feature>
<keyword evidence="4" id="KW-0067">ATP-binding</keyword>
<keyword evidence="6" id="KW-0812">Transmembrane</keyword>
<keyword evidence="2" id="KW-0813">Transport</keyword>
<keyword evidence="8" id="KW-1185">Reference proteome</keyword>